<evidence type="ECO:0000259" key="10">
    <source>
        <dbReference type="PROSITE" id="PS51282"/>
    </source>
</evidence>
<keyword evidence="4 7" id="KW-0863">Zinc-finger</keyword>
<evidence type="ECO:0000313" key="12">
    <source>
        <dbReference type="Proteomes" id="UP000245771"/>
    </source>
</evidence>
<gene>
    <name evidence="11" type="ORF">FA14DRAFT_174242</name>
</gene>
<dbReference type="PANTHER" id="PTHR15439">
    <property type="entry name" value="RETINOBLASTOMA-BINDING PROTEIN 6"/>
    <property type="match status" value="1"/>
</dbReference>
<feature type="region of interest" description="Disordered" evidence="8">
    <location>
        <begin position="99"/>
        <end position="149"/>
    </location>
</feature>
<keyword evidence="6" id="KW-0539">Nucleus</keyword>
<evidence type="ECO:0000256" key="1">
    <source>
        <dbReference type="ARBA" id="ARBA00004123"/>
    </source>
</evidence>
<evidence type="ECO:0000259" key="9">
    <source>
        <dbReference type="PROSITE" id="PS50158"/>
    </source>
</evidence>
<dbReference type="Gene3D" id="3.30.40.10">
    <property type="entry name" value="Zinc/RING finger domain, C3HC4 (zinc finger)"/>
    <property type="match status" value="1"/>
</dbReference>
<evidence type="ECO:0000256" key="4">
    <source>
        <dbReference type="ARBA" id="ARBA00022771"/>
    </source>
</evidence>
<organism evidence="11 12">
    <name type="scientific">Meira miltonrushii</name>
    <dbReference type="NCBI Taxonomy" id="1280837"/>
    <lineage>
        <taxon>Eukaryota</taxon>
        <taxon>Fungi</taxon>
        <taxon>Dikarya</taxon>
        <taxon>Basidiomycota</taxon>
        <taxon>Ustilaginomycotina</taxon>
        <taxon>Exobasidiomycetes</taxon>
        <taxon>Exobasidiales</taxon>
        <taxon>Brachybasidiaceae</taxon>
        <taxon>Meira</taxon>
    </lineage>
</organism>
<dbReference type="RefSeq" id="XP_025352831.1">
    <property type="nucleotide sequence ID" value="XM_025500526.1"/>
</dbReference>
<dbReference type="FunCoup" id="A0A316V4P0">
    <property type="interactions" value="207"/>
</dbReference>
<evidence type="ECO:0000256" key="8">
    <source>
        <dbReference type="SAM" id="MobiDB-lite"/>
    </source>
</evidence>
<dbReference type="PROSITE" id="PS50158">
    <property type="entry name" value="ZF_CCHC"/>
    <property type="match status" value="1"/>
</dbReference>
<dbReference type="InParanoid" id="A0A316V4P0"/>
<dbReference type="InterPro" id="IPR014891">
    <property type="entry name" value="DWNN_domain"/>
</dbReference>
<dbReference type="SUPFAM" id="SSF57756">
    <property type="entry name" value="Retrovirus zinc finger-like domains"/>
    <property type="match status" value="1"/>
</dbReference>
<dbReference type="Gene3D" id="4.10.60.10">
    <property type="entry name" value="Zinc finger, CCHC-type"/>
    <property type="match status" value="1"/>
</dbReference>
<dbReference type="Pfam" id="PF08783">
    <property type="entry name" value="DWNN"/>
    <property type="match status" value="1"/>
</dbReference>
<dbReference type="CDD" id="cd16620">
    <property type="entry name" value="vRING-HC-C4C4_RBBP6"/>
    <property type="match status" value="1"/>
</dbReference>
<dbReference type="GO" id="GO:0008270">
    <property type="term" value="F:zinc ion binding"/>
    <property type="evidence" value="ECO:0007669"/>
    <property type="project" value="UniProtKB-KW"/>
</dbReference>
<dbReference type="PROSITE" id="PS51282">
    <property type="entry name" value="DWNN"/>
    <property type="match status" value="1"/>
</dbReference>
<dbReference type="GO" id="GO:0006511">
    <property type="term" value="P:ubiquitin-dependent protein catabolic process"/>
    <property type="evidence" value="ECO:0007669"/>
    <property type="project" value="TreeGrafter"/>
</dbReference>
<comment type="subcellular location">
    <subcellularLocation>
        <location evidence="1">Nucleus</location>
    </subcellularLocation>
</comment>
<dbReference type="STRING" id="1280837.A0A316V4P0"/>
<feature type="region of interest" description="Disordered" evidence="8">
    <location>
        <begin position="390"/>
        <end position="459"/>
    </location>
</feature>
<dbReference type="InterPro" id="IPR025829">
    <property type="entry name" value="Zn_knuckle_CX2CX3GHX4C"/>
</dbReference>
<dbReference type="InterPro" id="IPR001878">
    <property type="entry name" value="Znf_CCHC"/>
</dbReference>
<protein>
    <submittedName>
        <fullName evidence="11">DWNN-domain-containing protein</fullName>
    </submittedName>
</protein>
<keyword evidence="3" id="KW-0479">Metal-binding</keyword>
<dbReference type="InterPro" id="IPR036875">
    <property type="entry name" value="Znf_CCHC_sf"/>
</dbReference>
<name>A0A316V4P0_9BASI</name>
<evidence type="ECO:0000256" key="6">
    <source>
        <dbReference type="ARBA" id="ARBA00023242"/>
    </source>
</evidence>
<keyword evidence="5" id="KW-0862">Zinc</keyword>
<evidence type="ECO:0000313" key="11">
    <source>
        <dbReference type="EMBL" id="PWN32529.1"/>
    </source>
</evidence>
<keyword evidence="2" id="KW-0507">mRNA processing</keyword>
<feature type="compositionally biased region" description="Basic and acidic residues" evidence="8">
    <location>
        <begin position="390"/>
        <end position="438"/>
    </location>
</feature>
<feature type="compositionally biased region" description="Acidic residues" evidence="8">
    <location>
        <begin position="439"/>
        <end position="448"/>
    </location>
</feature>
<dbReference type="SUPFAM" id="SSF57850">
    <property type="entry name" value="RING/U-box"/>
    <property type="match status" value="1"/>
</dbReference>
<evidence type="ECO:0000256" key="2">
    <source>
        <dbReference type="ARBA" id="ARBA00022664"/>
    </source>
</evidence>
<dbReference type="GO" id="GO:0003676">
    <property type="term" value="F:nucleic acid binding"/>
    <property type="evidence" value="ECO:0007669"/>
    <property type="project" value="InterPro"/>
</dbReference>
<dbReference type="GO" id="GO:0061630">
    <property type="term" value="F:ubiquitin protein ligase activity"/>
    <property type="evidence" value="ECO:0007669"/>
    <property type="project" value="InterPro"/>
</dbReference>
<keyword evidence="12" id="KW-1185">Reference proteome</keyword>
<dbReference type="InterPro" id="IPR013083">
    <property type="entry name" value="Znf_RING/FYVE/PHD"/>
</dbReference>
<dbReference type="Proteomes" id="UP000245771">
    <property type="component" value="Unassembled WGS sequence"/>
</dbReference>
<dbReference type="SMART" id="SM01180">
    <property type="entry name" value="DWNN"/>
    <property type="match status" value="1"/>
</dbReference>
<evidence type="ECO:0000256" key="3">
    <source>
        <dbReference type="ARBA" id="ARBA00022723"/>
    </source>
</evidence>
<reference evidence="11 12" key="1">
    <citation type="journal article" date="2018" name="Mol. Biol. Evol.">
        <title>Broad Genomic Sampling Reveals a Smut Pathogenic Ancestry of the Fungal Clade Ustilaginomycotina.</title>
        <authorList>
            <person name="Kijpornyongpan T."/>
            <person name="Mondo S.J."/>
            <person name="Barry K."/>
            <person name="Sandor L."/>
            <person name="Lee J."/>
            <person name="Lipzen A."/>
            <person name="Pangilinan J."/>
            <person name="LaButti K."/>
            <person name="Hainaut M."/>
            <person name="Henrissat B."/>
            <person name="Grigoriev I.V."/>
            <person name="Spatafora J.W."/>
            <person name="Aime M.C."/>
        </authorList>
    </citation>
    <scope>NUCLEOTIDE SEQUENCE [LARGE SCALE GENOMIC DNA]</scope>
    <source>
        <strain evidence="11 12">MCA 3882</strain>
    </source>
</reference>
<dbReference type="OrthoDB" id="106784at2759"/>
<dbReference type="EMBL" id="KZ819605">
    <property type="protein sequence ID" value="PWN32529.1"/>
    <property type="molecule type" value="Genomic_DNA"/>
</dbReference>
<dbReference type="Gene3D" id="3.10.20.90">
    <property type="entry name" value="Phosphatidylinositol 3-kinase Catalytic Subunit, Chain A, domain 1"/>
    <property type="match status" value="1"/>
</dbReference>
<evidence type="ECO:0000256" key="5">
    <source>
        <dbReference type="ARBA" id="ARBA00022833"/>
    </source>
</evidence>
<accession>A0A316V4P0</accession>
<dbReference type="GO" id="GO:0005634">
    <property type="term" value="C:nucleus"/>
    <property type="evidence" value="ECO:0007669"/>
    <property type="project" value="UniProtKB-SubCell"/>
</dbReference>
<evidence type="ECO:0000256" key="7">
    <source>
        <dbReference type="PROSITE-ProRule" id="PRU00047"/>
    </source>
</evidence>
<dbReference type="PANTHER" id="PTHR15439:SF0">
    <property type="entry name" value="CELL DIVISION CYCLE AND APOPTOSIS REGULATOR PROTEIN 1-RELATED"/>
    <property type="match status" value="1"/>
</dbReference>
<dbReference type="Pfam" id="PF13696">
    <property type="entry name" value="zf-CCHC_2"/>
    <property type="match status" value="1"/>
</dbReference>
<feature type="region of interest" description="Disordered" evidence="8">
    <location>
        <begin position="184"/>
        <end position="216"/>
    </location>
</feature>
<feature type="domain" description="DWNN" evidence="10">
    <location>
        <begin position="6"/>
        <end position="79"/>
    </location>
</feature>
<dbReference type="GO" id="GO:0006397">
    <property type="term" value="P:mRNA processing"/>
    <property type="evidence" value="ECO:0007669"/>
    <property type="project" value="UniProtKB-KW"/>
</dbReference>
<dbReference type="GeneID" id="37022307"/>
<sequence length="557" mass="62024">MASASVYYKFKSQREPSRITFDGTGISVWDLKREIIMQNKMGKGLDFDLGVYSADTEDEFKDDNFIIPRSSQVIVRRLPPAKPGRGSAAKYVADIQGGGANSSVQERNQPAAGPSRGQAFRGQMSMRFDGKQDGQPQQPSAGPQEMDTISGVEGDEASKIAAMFQATTEQWDETQEKMANATYRDRPGAPARKPARPMQAGEMSRPQMQPNVQHDRPPPIGYICFRCGTKGHWIHDCPTNEDRDFDNKPRFKRTTGIPKSMLKTVEAPPDGTTREGVMVTPDGSYVIAQVDSASWARNQAHRQKRLTKSDIYGSVPSDSKLACMICNKLLRDAVKTPCCSNYFCQEDIATHLLEHDFNCPECGKRVKDLADLQRDDEVRKQVREYIDAEMEKSEKKMQEAEQAEKDELDKAKREKEEVEAESKPVEEETVKEEAGQEAKEEEGGEGDENGNGADGNQSEWNGQTVQQIMMMLCNPQLPPPMRMQLQMQLRFLHNQFTQANARANPTSSMPTGAPAGQGFGIIGAHNVNPFAGQHQMNTPNYMPSIGNMGNVGMRMRL</sequence>
<feature type="domain" description="CCHC-type" evidence="9">
    <location>
        <begin position="224"/>
        <end position="238"/>
    </location>
</feature>
<dbReference type="GO" id="GO:0016567">
    <property type="term" value="P:protein ubiquitination"/>
    <property type="evidence" value="ECO:0007669"/>
    <property type="project" value="InterPro"/>
</dbReference>
<dbReference type="SMART" id="SM00343">
    <property type="entry name" value="ZnF_C2HC"/>
    <property type="match status" value="1"/>
</dbReference>
<dbReference type="InterPro" id="IPR033489">
    <property type="entry name" value="RBBP6"/>
</dbReference>
<proteinExistence type="predicted"/>
<dbReference type="AlphaFoldDB" id="A0A316V4P0"/>